<accession>A0AAE1RB43</accession>
<proteinExistence type="inferred from homology"/>
<dbReference type="InterPro" id="IPR028945">
    <property type="entry name" value="Get1"/>
</dbReference>
<keyword evidence="3 7" id="KW-0812">Transmembrane</keyword>
<evidence type="ECO:0000256" key="4">
    <source>
        <dbReference type="ARBA" id="ARBA00022824"/>
    </source>
</evidence>
<sequence length="177" mass="20231">MEESTAKLERSIAAPMIFIIVVALQFLSRYFEINKKKGFTSSEDMQLRAEIRQLLKEASSLSEPSTFAQAAKLRRLATAKEKELAKNQEIRSKEAKLSYDTYTKGLTILQVLTYLLLIMWFWRIPVASISKQLVQPFGKMLSWRAGGPANENVMVGIIPWLILSTRVSKSICRRIFK</sequence>
<dbReference type="AlphaFoldDB" id="A0AAE1RB43"/>
<dbReference type="EMBL" id="JAVYJV010000018">
    <property type="protein sequence ID" value="KAK4347577.1"/>
    <property type="molecule type" value="Genomic_DNA"/>
</dbReference>
<evidence type="ECO:0000256" key="5">
    <source>
        <dbReference type="ARBA" id="ARBA00022989"/>
    </source>
</evidence>
<reference evidence="8" key="1">
    <citation type="submission" date="2023-12" db="EMBL/GenBank/DDBJ databases">
        <title>Genome assembly of Anisodus tanguticus.</title>
        <authorList>
            <person name="Wang Y.-J."/>
        </authorList>
    </citation>
    <scope>NUCLEOTIDE SEQUENCE</scope>
    <source>
        <strain evidence="8">KB-2021</strain>
        <tissue evidence="8">Leaf</tissue>
    </source>
</reference>
<comment type="caution">
    <text evidence="8">The sequence shown here is derived from an EMBL/GenBank/DDBJ whole genome shotgun (WGS) entry which is preliminary data.</text>
</comment>
<dbReference type="PANTHER" id="PTHR42650">
    <property type="entry name" value="TAIL-ANCHORED PROTEIN INSERTION RECEPTOR WRB"/>
    <property type="match status" value="1"/>
</dbReference>
<feature type="transmembrane region" description="Helical" evidence="7">
    <location>
        <begin position="101"/>
        <end position="122"/>
    </location>
</feature>
<evidence type="ECO:0000313" key="8">
    <source>
        <dbReference type="EMBL" id="KAK4347577.1"/>
    </source>
</evidence>
<comment type="similarity">
    <text evidence="2">Belongs to the WRB/GET1 family.</text>
</comment>
<evidence type="ECO:0000256" key="2">
    <source>
        <dbReference type="ARBA" id="ARBA00010799"/>
    </source>
</evidence>
<dbReference type="Pfam" id="PF04420">
    <property type="entry name" value="CHD5"/>
    <property type="match status" value="1"/>
</dbReference>
<evidence type="ECO:0008006" key="10">
    <source>
        <dbReference type="Google" id="ProtNLM"/>
    </source>
</evidence>
<dbReference type="GO" id="GO:0071816">
    <property type="term" value="P:tail-anchored membrane protein insertion into ER membrane"/>
    <property type="evidence" value="ECO:0007669"/>
    <property type="project" value="InterPro"/>
</dbReference>
<evidence type="ECO:0000256" key="6">
    <source>
        <dbReference type="ARBA" id="ARBA00023136"/>
    </source>
</evidence>
<dbReference type="GO" id="GO:0043495">
    <property type="term" value="F:protein-membrane adaptor activity"/>
    <property type="evidence" value="ECO:0007669"/>
    <property type="project" value="TreeGrafter"/>
</dbReference>
<gene>
    <name evidence="8" type="ORF">RND71_033916</name>
</gene>
<evidence type="ECO:0000256" key="3">
    <source>
        <dbReference type="ARBA" id="ARBA00022692"/>
    </source>
</evidence>
<comment type="subcellular location">
    <subcellularLocation>
        <location evidence="1">Endoplasmic reticulum membrane</location>
    </subcellularLocation>
</comment>
<name>A0AAE1RB43_9SOLA</name>
<keyword evidence="4" id="KW-0256">Endoplasmic reticulum</keyword>
<keyword evidence="5 7" id="KW-1133">Transmembrane helix</keyword>
<keyword evidence="9" id="KW-1185">Reference proteome</keyword>
<evidence type="ECO:0000256" key="1">
    <source>
        <dbReference type="ARBA" id="ARBA00004586"/>
    </source>
</evidence>
<keyword evidence="6 7" id="KW-0472">Membrane</keyword>
<dbReference type="GO" id="GO:0043529">
    <property type="term" value="C:GET complex"/>
    <property type="evidence" value="ECO:0007669"/>
    <property type="project" value="TreeGrafter"/>
</dbReference>
<organism evidence="8 9">
    <name type="scientific">Anisodus tanguticus</name>
    <dbReference type="NCBI Taxonomy" id="243964"/>
    <lineage>
        <taxon>Eukaryota</taxon>
        <taxon>Viridiplantae</taxon>
        <taxon>Streptophyta</taxon>
        <taxon>Embryophyta</taxon>
        <taxon>Tracheophyta</taxon>
        <taxon>Spermatophyta</taxon>
        <taxon>Magnoliopsida</taxon>
        <taxon>eudicotyledons</taxon>
        <taxon>Gunneridae</taxon>
        <taxon>Pentapetalae</taxon>
        <taxon>asterids</taxon>
        <taxon>lamiids</taxon>
        <taxon>Solanales</taxon>
        <taxon>Solanaceae</taxon>
        <taxon>Solanoideae</taxon>
        <taxon>Hyoscyameae</taxon>
        <taxon>Anisodus</taxon>
    </lineage>
</organism>
<dbReference type="PANTHER" id="PTHR42650:SF1">
    <property type="entry name" value="GUIDED ENTRY OF TAIL-ANCHORED PROTEINS FACTOR 1"/>
    <property type="match status" value="1"/>
</dbReference>
<evidence type="ECO:0000313" key="9">
    <source>
        <dbReference type="Proteomes" id="UP001291623"/>
    </source>
</evidence>
<dbReference type="GO" id="GO:0005789">
    <property type="term" value="C:endoplasmic reticulum membrane"/>
    <property type="evidence" value="ECO:0007669"/>
    <property type="project" value="UniProtKB-SubCell"/>
</dbReference>
<dbReference type="Proteomes" id="UP001291623">
    <property type="component" value="Unassembled WGS sequence"/>
</dbReference>
<feature type="transmembrane region" description="Helical" evidence="7">
    <location>
        <begin position="12"/>
        <end position="31"/>
    </location>
</feature>
<protein>
    <recommendedName>
        <fullName evidence="10">Tail-anchored protein insertion receptor WRB</fullName>
    </recommendedName>
</protein>
<evidence type="ECO:0000256" key="7">
    <source>
        <dbReference type="SAM" id="Phobius"/>
    </source>
</evidence>